<evidence type="ECO:0000256" key="1">
    <source>
        <dbReference type="ARBA" id="ARBA00004141"/>
    </source>
</evidence>
<dbReference type="InterPro" id="IPR023271">
    <property type="entry name" value="Aquaporin-like"/>
</dbReference>
<dbReference type="HOGENOM" id="CLU_994459_0_0_1"/>
<dbReference type="EMBL" id="GL883097">
    <property type="protein sequence ID" value="EGG09538.1"/>
    <property type="molecule type" value="Genomic_DNA"/>
</dbReference>
<evidence type="ECO:0000256" key="2">
    <source>
        <dbReference type="ARBA" id="ARBA00006175"/>
    </source>
</evidence>
<feature type="transmembrane region" description="Helical" evidence="7">
    <location>
        <begin position="37"/>
        <end position="58"/>
    </location>
</feature>
<dbReference type="AlphaFoldDB" id="F4RDW8"/>
<keyword evidence="9" id="KW-1185">Reference proteome</keyword>
<dbReference type="InterPro" id="IPR034294">
    <property type="entry name" value="Aquaporin_transptr"/>
</dbReference>
<dbReference type="OrthoDB" id="2499470at2759"/>
<dbReference type="GeneID" id="18922187"/>
<feature type="transmembrane region" description="Helical" evidence="7">
    <location>
        <begin position="86"/>
        <end position="107"/>
    </location>
</feature>
<feature type="transmembrane region" description="Helical" evidence="7">
    <location>
        <begin position="190"/>
        <end position="207"/>
    </location>
</feature>
<dbReference type="InterPro" id="IPR000425">
    <property type="entry name" value="MIP"/>
</dbReference>
<dbReference type="PANTHER" id="PTHR19139:SF199">
    <property type="entry name" value="MIP17260P"/>
    <property type="match status" value="1"/>
</dbReference>
<name>F4RDW8_MELLP</name>
<dbReference type="KEGG" id="mlr:MELLADRAFT_104199"/>
<feature type="transmembrane region" description="Helical" evidence="7">
    <location>
        <begin position="12"/>
        <end position="31"/>
    </location>
</feature>
<dbReference type="VEuPathDB" id="FungiDB:MELLADRAFT_104199"/>
<evidence type="ECO:0000256" key="4">
    <source>
        <dbReference type="ARBA" id="ARBA00022989"/>
    </source>
</evidence>
<dbReference type="SUPFAM" id="SSF81338">
    <property type="entry name" value="Aquaporin-like"/>
    <property type="match status" value="1"/>
</dbReference>
<evidence type="ECO:0000313" key="8">
    <source>
        <dbReference type="EMBL" id="EGG09538.1"/>
    </source>
</evidence>
<comment type="subcellular location">
    <subcellularLocation>
        <location evidence="1">Membrane</location>
        <topology evidence="1">Multi-pass membrane protein</topology>
    </subcellularLocation>
</comment>
<dbReference type="PRINTS" id="PR00783">
    <property type="entry name" value="MINTRINSICP"/>
</dbReference>
<evidence type="ECO:0000256" key="3">
    <source>
        <dbReference type="ARBA" id="ARBA00022692"/>
    </source>
</evidence>
<proteinExistence type="inferred from homology"/>
<dbReference type="Pfam" id="PF00230">
    <property type="entry name" value="MIP"/>
    <property type="match status" value="1"/>
</dbReference>
<dbReference type="STRING" id="747676.F4RDW8"/>
<dbReference type="Proteomes" id="UP000001072">
    <property type="component" value="Unassembled WGS sequence"/>
</dbReference>
<dbReference type="eggNOG" id="KOG0223">
    <property type="taxonomic scope" value="Eukaryota"/>
</dbReference>
<feature type="transmembrane region" description="Helical" evidence="7">
    <location>
        <begin position="132"/>
        <end position="151"/>
    </location>
</feature>
<evidence type="ECO:0000313" key="9">
    <source>
        <dbReference type="Proteomes" id="UP000001072"/>
    </source>
</evidence>
<evidence type="ECO:0000256" key="6">
    <source>
        <dbReference type="RuleBase" id="RU000477"/>
    </source>
</evidence>
<gene>
    <name evidence="8" type="ORF">MELLADRAFT_104199</name>
</gene>
<dbReference type="InParanoid" id="F4RDW8"/>
<evidence type="ECO:0008006" key="10">
    <source>
        <dbReference type="Google" id="ProtNLM"/>
    </source>
</evidence>
<evidence type="ECO:0000256" key="5">
    <source>
        <dbReference type="ARBA" id="ARBA00023136"/>
    </source>
</evidence>
<sequence>MGILVIWKASIFEALGSMILIWIIGVASLVFTLEGPIGVASGLAFLYGTAVTIIMYSLKPITGAHINPIITLSQLAIGNTSLFRSLSYILAQMLGAITGGGLVAAALGKHASDLANGGCAIDEKSGFTTGQAFALEFMAALVLLTFAQGTVHSLRPNGTQSVYLSPVLYGLSVGLICFCTSGFAPHAGYIGAYGFPNICFGLSFGILKFQSIHWVFWIPGFCAVILHGILYRFLNPYENSDSMDELNVHTTRMPSWGLRRSRHNPVTSINTNLA</sequence>
<dbReference type="PANTHER" id="PTHR19139">
    <property type="entry name" value="AQUAPORIN TRANSPORTER"/>
    <property type="match status" value="1"/>
</dbReference>
<dbReference type="Gene3D" id="1.20.1080.10">
    <property type="entry name" value="Glycerol uptake facilitator protein"/>
    <property type="match status" value="1"/>
</dbReference>
<dbReference type="GO" id="GO:0005886">
    <property type="term" value="C:plasma membrane"/>
    <property type="evidence" value="ECO:0007669"/>
    <property type="project" value="TreeGrafter"/>
</dbReference>
<accession>F4RDW8</accession>
<keyword evidence="6" id="KW-0813">Transport</keyword>
<keyword evidence="3 6" id="KW-0812">Transmembrane</keyword>
<dbReference type="GO" id="GO:0015250">
    <property type="term" value="F:water channel activity"/>
    <property type="evidence" value="ECO:0007669"/>
    <property type="project" value="TreeGrafter"/>
</dbReference>
<keyword evidence="5 7" id="KW-0472">Membrane</keyword>
<protein>
    <recommendedName>
        <fullName evidence="10">Aquaporin</fullName>
    </recommendedName>
</protein>
<keyword evidence="4 7" id="KW-1133">Transmembrane helix</keyword>
<feature type="transmembrane region" description="Helical" evidence="7">
    <location>
        <begin position="163"/>
        <end position="184"/>
    </location>
</feature>
<feature type="transmembrane region" description="Helical" evidence="7">
    <location>
        <begin position="214"/>
        <end position="234"/>
    </location>
</feature>
<reference evidence="9" key="1">
    <citation type="journal article" date="2011" name="Proc. Natl. Acad. Sci. U.S.A.">
        <title>Obligate biotrophy features unraveled by the genomic analysis of rust fungi.</title>
        <authorList>
            <person name="Duplessis S."/>
            <person name="Cuomo C.A."/>
            <person name="Lin Y.-C."/>
            <person name="Aerts A."/>
            <person name="Tisserant E."/>
            <person name="Veneault-Fourrey C."/>
            <person name="Joly D.L."/>
            <person name="Hacquard S."/>
            <person name="Amselem J."/>
            <person name="Cantarel B.L."/>
            <person name="Chiu R."/>
            <person name="Coutinho P.M."/>
            <person name="Feau N."/>
            <person name="Field M."/>
            <person name="Frey P."/>
            <person name="Gelhaye E."/>
            <person name="Goldberg J."/>
            <person name="Grabherr M.G."/>
            <person name="Kodira C.D."/>
            <person name="Kohler A."/>
            <person name="Kuees U."/>
            <person name="Lindquist E.A."/>
            <person name="Lucas S.M."/>
            <person name="Mago R."/>
            <person name="Mauceli E."/>
            <person name="Morin E."/>
            <person name="Murat C."/>
            <person name="Pangilinan J.L."/>
            <person name="Park R."/>
            <person name="Pearson M."/>
            <person name="Quesneville H."/>
            <person name="Rouhier N."/>
            <person name="Sakthikumar S."/>
            <person name="Salamov A.A."/>
            <person name="Schmutz J."/>
            <person name="Selles B."/>
            <person name="Shapiro H."/>
            <person name="Tanguay P."/>
            <person name="Tuskan G.A."/>
            <person name="Henrissat B."/>
            <person name="Van de Peer Y."/>
            <person name="Rouze P."/>
            <person name="Ellis J.G."/>
            <person name="Dodds P.N."/>
            <person name="Schein J.E."/>
            <person name="Zhong S."/>
            <person name="Hamelin R.C."/>
            <person name="Grigoriev I.V."/>
            <person name="Szabo L.J."/>
            <person name="Martin F."/>
        </authorList>
    </citation>
    <scope>NUCLEOTIDE SEQUENCE [LARGE SCALE GENOMIC DNA]</scope>
    <source>
        <strain evidence="9">98AG31 / pathotype 3-4-7</strain>
    </source>
</reference>
<dbReference type="RefSeq" id="XP_007407265.1">
    <property type="nucleotide sequence ID" value="XM_007407203.1"/>
</dbReference>
<comment type="similarity">
    <text evidence="2 6">Belongs to the MIP/aquaporin (TC 1.A.8) family.</text>
</comment>
<organism evidence="9">
    <name type="scientific">Melampsora larici-populina (strain 98AG31 / pathotype 3-4-7)</name>
    <name type="common">Poplar leaf rust fungus</name>
    <dbReference type="NCBI Taxonomy" id="747676"/>
    <lineage>
        <taxon>Eukaryota</taxon>
        <taxon>Fungi</taxon>
        <taxon>Dikarya</taxon>
        <taxon>Basidiomycota</taxon>
        <taxon>Pucciniomycotina</taxon>
        <taxon>Pucciniomycetes</taxon>
        <taxon>Pucciniales</taxon>
        <taxon>Melampsoraceae</taxon>
        <taxon>Melampsora</taxon>
    </lineage>
</organism>
<evidence type="ECO:0000256" key="7">
    <source>
        <dbReference type="SAM" id="Phobius"/>
    </source>
</evidence>